<dbReference type="Proteomes" id="UP000007719">
    <property type="component" value="Chromosome"/>
</dbReference>
<dbReference type="InterPro" id="IPR024932">
    <property type="entry name" value="ApbE"/>
</dbReference>
<evidence type="ECO:0000256" key="11">
    <source>
        <dbReference type="PIRSR" id="PIRSR006268-2"/>
    </source>
</evidence>
<comment type="catalytic activity">
    <reaction evidence="9 10">
        <text>L-threonyl-[protein] + FAD = FMN-L-threonyl-[protein] + AMP + H(+)</text>
        <dbReference type="Rhea" id="RHEA:36847"/>
        <dbReference type="Rhea" id="RHEA-COMP:11060"/>
        <dbReference type="Rhea" id="RHEA-COMP:11061"/>
        <dbReference type="ChEBI" id="CHEBI:15378"/>
        <dbReference type="ChEBI" id="CHEBI:30013"/>
        <dbReference type="ChEBI" id="CHEBI:57692"/>
        <dbReference type="ChEBI" id="CHEBI:74257"/>
        <dbReference type="ChEBI" id="CHEBI:456215"/>
        <dbReference type="EC" id="2.7.1.180"/>
    </reaction>
</comment>
<gene>
    <name evidence="13" type="ordered locus">Dtur_1097</name>
</gene>
<evidence type="ECO:0000256" key="12">
    <source>
        <dbReference type="SAM" id="Phobius"/>
    </source>
</evidence>
<dbReference type="EMBL" id="CP001251">
    <property type="protein sequence ID" value="ACK42376.1"/>
    <property type="molecule type" value="Genomic_DNA"/>
</dbReference>
<proteinExistence type="inferred from homology"/>
<evidence type="ECO:0000256" key="9">
    <source>
        <dbReference type="ARBA" id="ARBA00048540"/>
    </source>
</evidence>
<feature type="transmembrane region" description="Helical" evidence="12">
    <location>
        <begin position="12"/>
        <end position="29"/>
    </location>
</feature>
<dbReference type="HOGENOM" id="CLU_044403_1_3_0"/>
<evidence type="ECO:0000256" key="3">
    <source>
        <dbReference type="ARBA" id="ARBA00022630"/>
    </source>
</evidence>
<comment type="similarity">
    <text evidence="10">Belongs to the ApbE family.</text>
</comment>
<evidence type="ECO:0000256" key="2">
    <source>
        <dbReference type="ARBA" id="ARBA00016337"/>
    </source>
</evidence>
<evidence type="ECO:0000256" key="8">
    <source>
        <dbReference type="ARBA" id="ARBA00031306"/>
    </source>
</evidence>
<evidence type="ECO:0000256" key="6">
    <source>
        <dbReference type="ARBA" id="ARBA00022827"/>
    </source>
</evidence>
<dbReference type="GO" id="GO:0046872">
    <property type="term" value="F:metal ion binding"/>
    <property type="evidence" value="ECO:0007669"/>
    <property type="project" value="UniProtKB-UniRule"/>
</dbReference>
<dbReference type="eggNOG" id="COG1477">
    <property type="taxonomic scope" value="Bacteria"/>
</dbReference>
<keyword evidence="13" id="KW-0449">Lipoprotein</keyword>
<dbReference type="AlphaFoldDB" id="B8E299"/>
<sequence>MSNQSSHFAKEIKILISFLFIGALFFLFIRNFDESREYYRNGILMDTFIEVRIWGRDGERALNECWENLEYLAKLLDRFSNNSDIYRINSKAGSWVKVAEDTLEIINKAIYYAKMTDGYFDPTIAPLLKLWGFYDKRYRIPTEDEVKRELRKVDFRRIQIREKMVFIPKGMEIDLGGIAKGYILDRLLSSLKRYKIERALLNIGGQIGVYGKPKDGNEWEIRIRNPRKLDDYIGLVYINKGSVATSGDYERYFIRDGIRYCHLIDPKTGYPVREVMSVSIISENATKADALSTAFFVMGAKAISYWEKFTDLGVVIVFSDGKIWYSPNIHFVKNEDYKY</sequence>
<dbReference type="EC" id="2.7.1.180" evidence="1 10"/>
<feature type="binding site" evidence="11">
    <location>
        <position position="293"/>
    </location>
    <ligand>
        <name>Mg(2+)</name>
        <dbReference type="ChEBI" id="CHEBI:18420"/>
    </ligand>
</feature>
<dbReference type="RefSeq" id="WP_012583459.1">
    <property type="nucleotide sequence ID" value="NC_011661.1"/>
</dbReference>
<dbReference type="Gene3D" id="3.10.520.10">
    <property type="entry name" value="ApbE-like domains"/>
    <property type="match status" value="1"/>
</dbReference>
<name>B8E299_DICTD</name>
<dbReference type="EnsemblBacteria" id="ACK42376">
    <property type="protein sequence ID" value="ACK42376"/>
    <property type="gene ID" value="Dtur_1097"/>
</dbReference>
<evidence type="ECO:0000256" key="1">
    <source>
        <dbReference type="ARBA" id="ARBA00011955"/>
    </source>
</evidence>
<feature type="binding site" evidence="11">
    <location>
        <position position="177"/>
    </location>
    <ligand>
        <name>Mg(2+)</name>
        <dbReference type="ChEBI" id="CHEBI:18420"/>
    </ligand>
</feature>
<evidence type="ECO:0000256" key="5">
    <source>
        <dbReference type="ARBA" id="ARBA00022723"/>
    </source>
</evidence>
<keyword evidence="4 10" id="KW-0808">Transferase</keyword>
<dbReference type="PANTHER" id="PTHR30040">
    <property type="entry name" value="THIAMINE BIOSYNTHESIS LIPOPROTEIN APBE"/>
    <property type="match status" value="1"/>
</dbReference>
<dbReference type="KEGG" id="dtu:Dtur_1097"/>
<keyword evidence="3 10" id="KW-0285">Flavoprotein</keyword>
<dbReference type="SUPFAM" id="SSF143631">
    <property type="entry name" value="ApbE-like"/>
    <property type="match status" value="1"/>
</dbReference>
<reference evidence="14" key="1">
    <citation type="journal article" date="2016" name="Front. Microbiol.">
        <title>The complete genome sequence of hyperthermophile Dictyoglomus turgidum DSM 6724 reveals a specialized carbohydrate fermentor.</title>
        <authorList>
            <person name="Brumm P.J."/>
            <person name="Gowda K."/>
            <person name="Robb F.T."/>
            <person name="Mead D.A."/>
        </authorList>
    </citation>
    <scope>NUCLEOTIDE SEQUENCE [LARGE SCALE GENOMIC DNA]</scope>
    <source>
        <strain evidence="14">DSM 6724 / Z-1310</strain>
    </source>
</reference>
<keyword evidence="5 10" id="KW-0479">Metal-binding</keyword>
<keyword evidence="6 10" id="KW-0274">FAD</keyword>
<evidence type="ECO:0000313" key="14">
    <source>
        <dbReference type="Proteomes" id="UP000007719"/>
    </source>
</evidence>
<dbReference type="GO" id="GO:0016740">
    <property type="term" value="F:transferase activity"/>
    <property type="evidence" value="ECO:0000318"/>
    <property type="project" value="GO_Central"/>
</dbReference>
<keyword evidence="7 10" id="KW-0460">Magnesium</keyword>
<evidence type="ECO:0000256" key="7">
    <source>
        <dbReference type="ARBA" id="ARBA00022842"/>
    </source>
</evidence>
<dbReference type="InterPro" id="IPR003374">
    <property type="entry name" value="ApbE-like_sf"/>
</dbReference>
<keyword evidence="12" id="KW-0472">Membrane</keyword>
<dbReference type="InParanoid" id="B8E299"/>
<keyword evidence="12" id="KW-0812">Transmembrane</keyword>
<keyword evidence="14" id="KW-1185">Reference proteome</keyword>
<evidence type="ECO:0000256" key="4">
    <source>
        <dbReference type="ARBA" id="ARBA00022679"/>
    </source>
</evidence>
<evidence type="ECO:0000256" key="10">
    <source>
        <dbReference type="PIRNR" id="PIRNR006268"/>
    </source>
</evidence>
<accession>B8E299</accession>
<evidence type="ECO:0000313" key="13">
    <source>
        <dbReference type="EMBL" id="ACK42376.1"/>
    </source>
</evidence>
<dbReference type="STRING" id="515635.Dtur_1097"/>
<dbReference type="PANTHER" id="PTHR30040:SF2">
    <property type="entry name" value="FAD:PROTEIN FMN TRANSFERASE"/>
    <property type="match status" value="1"/>
</dbReference>
<organism evidence="13 14">
    <name type="scientific">Dictyoglomus turgidum (strain DSM 6724 / Z-1310)</name>
    <dbReference type="NCBI Taxonomy" id="515635"/>
    <lineage>
        <taxon>Bacteria</taxon>
        <taxon>Pseudomonadati</taxon>
        <taxon>Dictyoglomota</taxon>
        <taxon>Dictyoglomia</taxon>
        <taxon>Dictyoglomales</taxon>
        <taxon>Dictyoglomaceae</taxon>
        <taxon>Dictyoglomus</taxon>
    </lineage>
</organism>
<comment type="cofactor">
    <cofactor evidence="11">
        <name>Mg(2+)</name>
        <dbReference type="ChEBI" id="CHEBI:18420"/>
    </cofactor>
    <cofactor evidence="11">
        <name>Mn(2+)</name>
        <dbReference type="ChEBI" id="CHEBI:29035"/>
    </cofactor>
    <text evidence="11">Magnesium. Can also use manganese.</text>
</comment>
<keyword evidence="12" id="KW-1133">Transmembrane helix</keyword>
<feature type="binding site" evidence="11">
    <location>
        <position position="289"/>
    </location>
    <ligand>
        <name>Mg(2+)</name>
        <dbReference type="ChEBI" id="CHEBI:18420"/>
    </ligand>
</feature>
<dbReference type="Pfam" id="PF02424">
    <property type="entry name" value="ApbE"/>
    <property type="match status" value="1"/>
</dbReference>
<dbReference type="OrthoDB" id="9778595at2"/>
<protein>
    <recommendedName>
        <fullName evidence="2 10">FAD:protein FMN transferase</fullName>
        <ecNumber evidence="1 10">2.7.1.180</ecNumber>
    </recommendedName>
    <alternativeName>
        <fullName evidence="8 10">Flavin transferase</fullName>
    </alternativeName>
</protein>
<dbReference type="PIRSF" id="PIRSF006268">
    <property type="entry name" value="ApbE"/>
    <property type="match status" value="1"/>
</dbReference>